<evidence type="ECO:0000313" key="2">
    <source>
        <dbReference type="Proteomes" id="UP000321103"/>
    </source>
</evidence>
<dbReference type="STRING" id="388357.GCA_001580365_00352"/>
<dbReference type="RefSeq" id="WP_084271391.1">
    <property type="nucleotide sequence ID" value="NZ_BJZS01000103.1"/>
</dbReference>
<evidence type="ECO:0000313" key="1">
    <source>
        <dbReference type="EMBL" id="GEO97021.1"/>
    </source>
</evidence>
<dbReference type="EMBL" id="BJZS01000103">
    <property type="protein sequence ID" value="GEO97021.1"/>
    <property type="molecule type" value="Genomic_DNA"/>
</dbReference>
<sequence>MTTGTDPYRPELLPEPVSQYLHDQLLTHDVAARAATFTADARVVDEDTEYRGTEEIRRWLATAASQCAYTTTYVGQVARGHGSWTVLAHLEGDFPGGVADLRLRFRVGSDGIEDLVIAP</sequence>
<dbReference type="InterPro" id="IPR032710">
    <property type="entry name" value="NTF2-like_dom_sf"/>
</dbReference>
<dbReference type="AlphaFoldDB" id="A0A512IH46"/>
<dbReference type="Proteomes" id="UP000321103">
    <property type="component" value="Unassembled WGS sequence"/>
</dbReference>
<keyword evidence="2" id="KW-1185">Reference proteome</keyword>
<accession>A0A512IH46</accession>
<proteinExistence type="predicted"/>
<reference evidence="1 2" key="1">
    <citation type="submission" date="2019-07" db="EMBL/GenBank/DDBJ databases">
        <title>Whole genome shotgun sequence of Kocuria turfanensis NBRC 107627.</title>
        <authorList>
            <person name="Hosoyama A."/>
            <person name="Uohara A."/>
            <person name="Ohji S."/>
            <person name="Ichikawa N."/>
        </authorList>
    </citation>
    <scope>NUCLEOTIDE SEQUENCE [LARGE SCALE GENOMIC DNA]</scope>
    <source>
        <strain evidence="1 2">NBRC 107627</strain>
    </source>
</reference>
<name>A0A512IH46_9MICC</name>
<comment type="caution">
    <text evidence="1">The sequence shown here is derived from an EMBL/GenBank/DDBJ whole genome shotgun (WGS) entry which is preliminary data.</text>
</comment>
<gene>
    <name evidence="1" type="ORF">KTU01_31440</name>
</gene>
<organism evidence="1 2">
    <name type="scientific">Kocuria turfanensis</name>
    <dbReference type="NCBI Taxonomy" id="388357"/>
    <lineage>
        <taxon>Bacteria</taxon>
        <taxon>Bacillati</taxon>
        <taxon>Actinomycetota</taxon>
        <taxon>Actinomycetes</taxon>
        <taxon>Micrococcales</taxon>
        <taxon>Micrococcaceae</taxon>
        <taxon>Kocuria</taxon>
    </lineage>
</organism>
<protein>
    <submittedName>
        <fullName evidence="1">Uncharacterized protein</fullName>
    </submittedName>
</protein>
<dbReference type="SUPFAM" id="SSF54427">
    <property type="entry name" value="NTF2-like"/>
    <property type="match status" value="1"/>
</dbReference>
<dbReference type="Gene3D" id="3.10.450.50">
    <property type="match status" value="1"/>
</dbReference>